<protein>
    <submittedName>
        <fullName evidence="1">Uncharacterized protein</fullName>
    </submittedName>
</protein>
<evidence type="ECO:0000313" key="1">
    <source>
        <dbReference type="EMBL" id="GAA1827695.1"/>
    </source>
</evidence>
<proteinExistence type="predicted"/>
<organism evidence="1 2">
    <name type="scientific">Pseudonocardia ailaonensis</name>
    <dbReference type="NCBI Taxonomy" id="367279"/>
    <lineage>
        <taxon>Bacteria</taxon>
        <taxon>Bacillati</taxon>
        <taxon>Actinomycetota</taxon>
        <taxon>Actinomycetes</taxon>
        <taxon>Pseudonocardiales</taxon>
        <taxon>Pseudonocardiaceae</taxon>
        <taxon>Pseudonocardia</taxon>
    </lineage>
</organism>
<evidence type="ECO:0000313" key="2">
    <source>
        <dbReference type="Proteomes" id="UP001500449"/>
    </source>
</evidence>
<comment type="caution">
    <text evidence="1">The sequence shown here is derived from an EMBL/GenBank/DDBJ whole genome shotgun (WGS) entry which is preliminary data.</text>
</comment>
<dbReference type="SUPFAM" id="SSF54197">
    <property type="entry name" value="HIT-like"/>
    <property type="match status" value="1"/>
</dbReference>
<reference evidence="1 2" key="1">
    <citation type="journal article" date="2019" name="Int. J. Syst. Evol. Microbiol.">
        <title>The Global Catalogue of Microorganisms (GCM) 10K type strain sequencing project: providing services to taxonomists for standard genome sequencing and annotation.</title>
        <authorList>
            <consortium name="The Broad Institute Genomics Platform"/>
            <consortium name="The Broad Institute Genome Sequencing Center for Infectious Disease"/>
            <person name="Wu L."/>
            <person name="Ma J."/>
        </authorList>
    </citation>
    <scope>NUCLEOTIDE SEQUENCE [LARGE SCALE GENOMIC DNA]</scope>
    <source>
        <strain evidence="1 2">JCM 16009</strain>
    </source>
</reference>
<sequence length="160" mass="17409">MSADPVPPPVLPVVTSAVANQSEQECTLCARLRRFTSDDLVHESELWVAYTMDVYPWMITLATRRHNAGLVDLTAREAAELGPLSVAVGSAMTAVWTDRVYLVAYNEGVTHFHAGLLTSCPEVSSAARAAMRERAERDGGAIAEAREGARKVRDLLRSRG</sequence>
<accession>A0ABN2MHN7</accession>
<keyword evidence="2" id="KW-1185">Reference proteome</keyword>
<dbReference type="RefSeq" id="WP_344411550.1">
    <property type="nucleotide sequence ID" value="NZ_BAAAQK010000001.1"/>
</dbReference>
<dbReference type="EMBL" id="BAAAQK010000001">
    <property type="protein sequence ID" value="GAA1827695.1"/>
    <property type="molecule type" value="Genomic_DNA"/>
</dbReference>
<dbReference type="Gene3D" id="3.30.428.10">
    <property type="entry name" value="HIT-like"/>
    <property type="match status" value="1"/>
</dbReference>
<gene>
    <name evidence="1" type="ORF">GCM10009836_01760</name>
</gene>
<dbReference type="InterPro" id="IPR036265">
    <property type="entry name" value="HIT-like_sf"/>
</dbReference>
<dbReference type="Proteomes" id="UP001500449">
    <property type="component" value="Unassembled WGS sequence"/>
</dbReference>
<name>A0ABN2MHN7_9PSEU</name>